<evidence type="ECO:0000313" key="3">
    <source>
        <dbReference type="Proteomes" id="UP000236333"/>
    </source>
</evidence>
<feature type="compositionally biased region" description="Basic and acidic residues" evidence="1">
    <location>
        <begin position="175"/>
        <end position="199"/>
    </location>
</feature>
<dbReference type="AlphaFoldDB" id="A0A2J8ADQ0"/>
<feature type="non-terminal residue" evidence="2">
    <location>
        <position position="199"/>
    </location>
</feature>
<dbReference type="EMBL" id="PGGS01000050">
    <property type="protein sequence ID" value="PNH10648.1"/>
    <property type="molecule type" value="Genomic_DNA"/>
</dbReference>
<organism evidence="2 3">
    <name type="scientific">Tetrabaena socialis</name>
    <dbReference type="NCBI Taxonomy" id="47790"/>
    <lineage>
        <taxon>Eukaryota</taxon>
        <taxon>Viridiplantae</taxon>
        <taxon>Chlorophyta</taxon>
        <taxon>core chlorophytes</taxon>
        <taxon>Chlorophyceae</taxon>
        <taxon>CS clade</taxon>
        <taxon>Chlamydomonadales</taxon>
        <taxon>Tetrabaenaceae</taxon>
        <taxon>Tetrabaena</taxon>
    </lineage>
</organism>
<feature type="region of interest" description="Disordered" evidence="1">
    <location>
        <begin position="156"/>
        <end position="199"/>
    </location>
</feature>
<evidence type="ECO:0000256" key="1">
    <source>
        <dbReference type="SAM" id="MobiDB-lite"/>
    </source>
</evidence>
<name>A0A2J8ADQ0_9CHLO</name>
<proteinExistence type="predicted"/>
<dbReference type="Proteomes" id="UP000236333">
    <property type="component" value="Unassembled WGS sequence"/>
</dbReference>
<gene>
    <name evidence="2" type="ORF">TSOC_002601</name>
</gene>
<feature type="compositionally biased region" description="Low complexity" evidence="1">
    <location>
        <begin position="1"/>
        <end position="15"/>
    </location>
</feature>
<protein>
    <submittedName>
        <fullName evidence="2">Uncharacterized protein</fullName>
    </submittedName>
</protein>
<reference evidence="2 3" key="1">
    <citation type="journal article" date="2017" name="Mol. Biol. Evol.">
        <title>The 4-celled Tetrabaena socialis nuclear genome reveals the essential components for genetic control of cell number at the origin of multicellularity in the volvocine lineage.</title>
        <authorList>
            <person name="Featherston J."/>
            <person name="Arakaki Y."/>
            <person name="Hanschen E.R."/>
            <person name="Ferris P.J."/>
            <person name="Michod R.E."/>
            <person name="Olson B.J.S.C."/>
            <person name="Nozaki H."/>
            <person name="Durand P.M."/>
        </authorList>
    </citation>
    <scope>NUCLEOTIDE SEQUENCE [LARGE SCALE GENOMIC DNA]</scope>
    <source>
        <strain evidence="2 3">NIES-571</strain>
    </source>
</reference>
<sequence>RRRRAAGGARYSSRRLPGPRAAQAGGRVPLRAGLRLRHLLQPAAGAQQHAHQALRGLAAAAGAAAGLHGHAGGGVQPRGGRVAHVQGHGERAVGRAAVRLRLQPAAGHGHHGARRLLAAADDLGRGVAGRPYLAPHPLRQPLLRLHRGLGLQLPGGRGVSGEERRGHMAAGWAGVEREREEGVEEAKSAGESKRQGTGG</sequence>
<feature type="region of interest" description="Disordered" evidence="1">
    <location>
        <begin position="1"/>
        <end position="27"/>
    </location>
</feature>
<evidence type="ECO:0000313" key="2">
    <source>
        <dbReference type="EMBL" id="PNH10648.1"/>
    </source>
</evidence>
<comment type="caution">
    <text evidence="2">The sequence shown here is derived from an EMBL/GenBank/DDBJ whole genome shotgun (WGS) entry which is preliminary data.</text>
</comment>
<accession>A0A2J8ADQ0</accession>
<feature type="non-terminal residue" evidence="2">
    <location>
        <position position="1"/>
    </location>
</feature>
<keyword evidence="3" id="KW-1185">Reference proteome</keyword>